<feature type="compositionally biased region" description="Basic residues" evidence="2">
    <location>
        <begin position="98"/>
        <end position="111"/>
    </location>
</feature>
<dbReference type="AlphaFoldDB" id="A0A8K0DZ76"/>
<keyword evidence="4" id="KW-1185">Reference proteome</keyword>
<organism evidence="3 4">
    <name type="scientific">Rhamnella rubrinervis</name>
    <dbReference type="NCBI Taxonomy" id="2594499"/>
    <lineage>
        <taxon>Eukaryota</taxon>
        <taxon>Viridiplantae</taxon>
        <taxon>Streptophyta</taxon>
        <taxon>Embryophyta</taxon>
        <taxon>Tracheophyta</taxon>
        <taxon>Spermatophyta</taxon>
        <taxon>Magnoliopsida</taxon>
        <taxon>eudicotyledons</taxon>
        <taxon>Gunneridae</taxon>
        <taxon>Pentapetalae</taxon>
        <taxon>rosids</taxon>
        <taxon>fabids</taxon>
        <taxon>Rosales</taxon>
        <taxon>Rhamnaceae</taxon>
        <taxon>rhamnoid group</taxon>
        <taxon>Rhamneae</taxon>
        <taxon>Rhamnella</taxon>
    </lineage>
</organism>
<dbReference type="EMBL" id="VOIH02000009">
    <property type="protein sequence ID" value="KAF3436904.1"/>
    <property type="molecule type" value="Genomic_DNA"/>
</dbReference>
<evidence type="ECO:0000313" key="3">
    <source>
        <dbReference type="EMBL" id="KAF3436904.1"/>
    </source>
</evidence>
<protein>
    <submittedName>
        <fullName evidence="3">Uncharacterized protein</fullName>
    </submittedName>
</protein>
<feature type="coiled-coil region" evidence="1">
    <location>
        <begin position="25"/>
        <end position="59"/>
    </location>
</feature>
<name>A0A8K0DZ76_9ROSA</name>
<sequence length="125" mass="14347">MSRLSVQFLLEARVFNPGRGGKEEKAEHGEQAQELEKKLEAAEREVRELRSDNENQLIIGFELMKATLKTVEPNFVLERLDEANLESFYPTVLAKSQGRPHPKSPQRRGLKRTPCVLKSMPRQAY</sequence>
<dbReference type="Proteomes" id="UP000796880">
    <property type="component" value="Unassembled WGS sequence"/>
</dbReference>
<accession>A0A8K0DZ76</accession>
<proteinExistence type="predicted"/>
<reference evidence="3" key="1">
    <citation type="submission" date="2020-03" db="EMBL/GenBank/DDBJ databases">
        <title>A high-quality chromosome-level genome assembly of a woody plant with both climbing and erect habits, Rhamnella rubrinervis.</title>
        <authorList>
            <person name="Lu Z."/>
            <person name="Yang Y."/>
            <person name="Zhu X."/>
            <person name="Sun Y."/>
        </authorList>
    </citation>
    <scope>NUCLEOTIDE SEQUENCE</scope>
    <source>
        <strain evidence="3">BYM</strain>
        <tissue evidence="3">Leaf</tissue>
    </source>
</reference>
<evidence type="ECO:0000256" key="2">
    <source>
        <dbReference type="SAM" id="MobiDB-lite"/>
    </source>
</evidence>
<evidence type="ECO:0000256" key="1">
    <source>
        <dbReference type="SAM" id="Coils"/>
    </source>
</evidence>
<feature type="region of interest" description="Disordered" evidence="2">
    <location>
        <begin position="94"/>
        <end position="125"/>
    </location>
</feature>
<evidence type="ECO:0000313" key="4">
    <source>
        <dbReference type="Proteomes" id="UP000796880"/>
    </source>
</evidence>
<comment type="caution">
    <text evidence="3">The sequence shown here is derived from an EMBL/GenBank/DDBJ whole genome shotgun (WGS) entry which is preliminary data.</text>
</comment>
<gene>
    <name evidence="3" type="ORF">FNV43_RR19657</name>
</gene>
<keyword evidence="1" id="KW-0175">Coiled coil</keyword>